<keyword evidence="3" id="KW-0963">Cytoplasm</keyword>
<evidence type="ECO:0000313" key="9">
    <source>
        <dbReference type="EMBL" id="VAW66494.1"/>
    </source>
</evidence>
<name>A0A3B0YCQ5_9ZZZZ</name>
<dbReference type="InterPro" id="IPR011010">
    <property type="entry name" value="DNA_brk_join_enz"/>
</dbReference>
<evidence type="ECO:0000259" key="7">
    <source>
        <dbReference type="PROSITE" id="PS51898"/>
    </source>
</evidence>
<evidence type="ECO:0000256" key="1">
    <source>
        <dbReference type="ARBA" id="ARBA00004496"/>
    </source>
</evidence>
<dbReference type="PROSITE" id="PS51898">
    <property type="entry name" value="TYR_RECOMBINASE"/>
    <property type="match status" value="1"/>
</dbReference>
<dbReference type="GO" id="GO:0015074">
    <property type="term" value="P:DNA integration"/>
    <property type="evidence" value="ECO:0007669"/>
    <property type="project" value="UniProtKB-KW"/>
</dbReference>
<evidence type="ECO:0000256" key="4">
    <source>
        <dbReference type="ARBA" id="ARBA00022908"/>
    </source>
</evidence>
<dbReference type="GO" id="GO:0005737">
    <property type="term" value="C:cytoplasm"/>
    <property type="evidence" value="ECO:0007669"/>
    <property type="project" value="UniProtKB-SubCell"/>
</dbReference>
<comment type="similarity">
    <text evidence="2">Belongs to the 'phage' integrase family.</text>
</comment>
<dbReference type="AlphaFoldDB" id="A0A3B0YCQ5"/>
<dbReference type="Pfam" id="PF13495">
    <property type="entry name" value="Phage_int_SAM_4"/>
    <property type="match status" value="1"/>
</dbReference>
<sequence length="461" mass="52851">MGDMYTRFWDKYLLKTKRYDVCDNDGLVYIDSVKAFIKVLNGRRLVTVEAVDLFKYFSVIAVKRDILDEVFCQVVDALRILFVDVVNTGWANDFDWGINLTSFNVEAGKNINLGELVGDSTLSDIRVSASEKSAVESAAILYPQYFDRLVIEIRIRQYSIRTENAYAGWVARFLLFHKFNKDQNILPKHIVMFLEYLVVKRNVAANTQNLALNALVFFYRHVLEVSVDDLGGFKRSKKPKRLPVVLSKSEIKILLEGINNKTYRMMAGLLYGAGLRLMECIRLRVCDIDFDYKIIFVRDGKGKKDRVVPLPMCLFDALKLQIDNAKNTHNEDLKIGLGGVYLPYALSRKYPNAAKEFRWQYVFPAKKHSVDPRTGIVRRHHIYENNLQKWIKKSADITGLPKKVNCHALRHSFATHLLESGSDIRTVQELLGHADVSTTMIYTHVLNKPGILVDSPLDTLF</sequence>
<dbReference type="PANTHER" id="PTHR30349:SF64">
    <property type="entry name" value="PROPHAGE INTEGRASE INTD-RELATED"/>
    <property type="match status" value="1"/>
</dbReference>
<dbReference type="EMBL" id="UOFH01000346">
    <property type="protein sequence ID" value="VAW66494.1"/>
    <property type="molecule type" value="Genomic_DNA"/>
</dbReference>
<evidence type="ECO:0000256" key="3">
    <source>
        <dbReference type="ARBA" id="ARBA00022490"/>
    </source>
</evidence>
<dbReference type="Gene3D" id="1.10.443.10">
    <property type="entry name" value="Intergrase catalytic core"/>
    <property type="match status" value="1"/>
</dbReference>
<accession>A0A3B0YCQ5</accession>
<keyword evidence="4" id="KW-0229">DNA integration</keyword>
<dbReference type="PROSITE" id="PS51900">
    <property type="entry name" value="CB"/>
    <property type="match status" value="1"/>
</dbReference>
<comment type="subcellular location">
    <subcellularLocation>
        <location evidence="1">Cytoplasm</location>
    </subcellularLocation>
</comment>
<dbReference type="Pfam" id="PF00589">
    <property type="entry name" value="Phage_integrase"/>
    <property type="match status" value="1"/>
</dbReference>
<proteinExistence type="inferred from homology"/>
<keyword evidence="5" id="KW-0238">DNA-binding</keyword>
<dbReference type="InterPro" id="IPR044068">
    <property type="entry name" value="CB"/>
</dbReference>
<keyword evidence="6" id="KW-0233">DNA recombination</keyword>
<dbReference type="InterPro" id="IPR013762">
    <property type="entry name" value="Integrase-like_cat_sf"/>
</dbReference>
<evidence type="ECO:0000259" key="8">
    <source>
        <dbReference type="PROSITE" id="PS51900"/>
    </source>
</evidence>
<feature type="domain" description="Core-binding (CB)" evidence="8">
    <location>
        <begin position="145"/>
        <end position="223"/>
    </location>
</feature>
<dbReference type="PANTHER" id="PTHR30349">
    <property type="entry name" value="PHAGE INTEGRASE-RELATED"/>
    <property type="match status" value="1"/>
</dbReference>
<feature type="domain" description="Tyr recombinase" evidence="7">
    <location>
        <begin position="241"/>
        <end position="458"/>
    </location>
</feature>
<gene>
    <name evidence="9" type="ORF">MNBD_GAMMA08-3007</name>
</gene>
<dbReference type="CDD" id="cd01193">
    <property type="entry name" value="INT_IntI_C"/>
    <property type="match status" value="1"/>
</dbReference>
<evidence type="ECO:0000256" key="2">
    <source>
        <dbReference type="ARBA" id="ARBA00008857"/>
    </source>
</evidence>
<dbReference type="Gene3D" id="1.10.150.130">
    <property type="match status" value="1"/>
</dbReference>
<dbReference type="InterPro" id="IPR004107">
    <property type="entry name" value="Integrase_SAM-like_N"/>
</dbReference>
<dbReference type="SUPFAM" id="SSF56349">
    <property type="entry name" value="DNA breaking-rejoining enzymes"/>
    <property type="match status" value="1"/>
</dbReference>
<dbReference type="FunFam" id="1.10.443.10:FF:000007">
    <property type="entry name" value="Tyrosine recombinase XerC"/>
    <property type="match status" value="1"/>
</dbReference>
<dbReference type="NCBIfam" id="TIGR02249">
    <property type="entry name" value="integrase_gron"/>
    <property type="match status" value="1"/>
</dbReference>
<dbReference type="InterPro" id="IPR011946">
    <property type="entry name" value="Integrase_integron-type"/>
</dbReference>
<dbReference type="InterPro" id="IPR002104">
    <property type="entry name" value="Integrase_catalytic"/>
</dbReference>
<dbReference type="InterPro" id="IPR050090">
    <property type="entry name" value="Tyrosine_recombinase_XerCD"/>
</dbReference>
<organism evidence="9">
    <name type="scientific">hydrothermal vent metagenome</name>
    <dbReference type="NCBI Taxonomy" id="652676"/>
    <lineage>
        <taxon>unclassified sequences</taxon>
        <taxon>metagenomes</taxon>
        <taxon>ecological metagenomes</taxon>
    </lineage>
</organism>
<evidence type="ECO:0000256" key="5">
    <source>
        <dbReference type="ARBA" id="ARBA00023125"/>
    </source>
</evidence>
<dbReference type="GO" id="GO:0006310">
    <property type="term" value="P:DNA recombination"/>
    <property type="evidence" value="ECO:0007669"/>
    <property type="project" value="UniProtKB-KW"/>
</dbReference>
<reference evidence="9" key="1">
    <citation type="submission" date="2018-06" db="EMBL/GenBank/DDBJ databases">
        <authorList>
            <person name="Zhirakovskaya E."/>
        </authorList>
    </citation>
    <scope>NUCLEOTIDE SEQUENCE</scope>
</reference>
<dbReference type="InterPro" id="IPR010998">
    <property type="entry name" value="Integrase_recombinase_N"/>
</dbReference>
<protein>
    <submittedName>
        <fullName evidence="9">Integron integrase IntIPac</fullName>
    </submittedName>
</protein>
<evidence type="ECO:0000256" key="6">
    <source>
        <dbReference type="ARBA" id="ARBA00023172"/>
    </source>
</evidence>
<dbReference type="GO" id="GO:0003677">
    <property type="term" value="F:DNA binding"/>
    <property type="evidence" value="ECO:0007669"/>
    <property type="project" value="UniProtKB-KW"/>
</dbReference>